<evidence type="ECO:0000313" key="3">
    <source>
        <dbReference type="Proteomes" id="UP000031668"/>
    </source>
</evidence>
<keyword evidence="3" id="KW-1185">Reference proteome</keyword>
<keyword evidence="1" id="KW-0812">Transmembrane</keyword>
<evidence type="ECO:0000313" key="2">
    <source>
        <dbReference type="EMBL" id="KII62352.1"/>
    </source>
</evidence>
<organism evidence="2 3">
    <name type="scientific">Thelohanellus kitauei</name>
    <name type="common">Myxosporean</name>
    <dbReference type="NCBI Taxonomy" id="669202"/>
    <lineage>
        <taxon>Eukaryota</taxon>
        <taxon>Metazoa</taxon>
        <taxon>Cnidaria</taxon>
        <taxon>Myxozoa</taxon>
        <taxon>Myxosporea</taxon>
        <taxon>Bivalvulida</taxon>
        <taxon>Platysporina</taxon>
        <taxon>Myxobolidae</taxon>
        <taxon>Thelohanellus</taxon>
    </lineage>
</organism>
<sequence>MDRVARQRYRWVPQKFLSNRILLIAGLFSAGFSVVNFTIYSILDDEARRGNDTSEKVSIGRCNSLGLLGWHIIYFLKIDPPNTINSTNLIDPFLKVPSDLDIL</sequence>
<reference evidence="2 3" key="1">
    <citation type="journal article" date="2014" name="Genome Biol. Evol.">
        <title>The genome of the myxosporean Thelohanellus kitauei shows adaptations to nutrient acquisition within its fish host.</title>
        <authorList>
            <person name="Yang Y."/>
            <person name="Xiong J."/>
            <person name="Zhou Z."/>
            <person name="Huo F."/>
            <person name="Miao W."/>
            <person name="Ran C."/>
            <person name="Liu Y."/>
            <person name="Zhang J."/>
            <person name="Feng J."/>
            <person name="Wang M."/>
            <person name="Wang M."/>
            <person name="Wang L."/>
            <person name="Yao B."/>
        </authorList>
    </citation>
    <scope>NUCLEOTIDE SEQUENCE [LARGE SCALE GENOMIC DNA]</scope>
    <source>
        <strain evidence="2">Wuqing</strain>
    </source>
</reference>
<evidence type="ECO:0000256" key="1">
    <source>
        <dbReference type="SAM" id="Phobius"/>
    </source>
</evidence>
<dbReference type="AlphaFoldDB" id="A0A0C2IZV4"/>
<dbReference type="EMBL" id="JWZT01005004">
    <property type="protein sequence ID" value="KII62352.1"/>
    <property type="molecule type" value="Genomic_DNA"/>
</dbReference>
<keyword evidence="1" id="KW-0472">Membrane</keyword>
<protein>
    <submittedName>
        <fullName evidence="2">Uncharacterized protein</fullName>
    </submittedName>
</protein>
<gene>
    <name evidence="2" type="ORF">RF11_11680</name>
</gene>
<dbReference type="Proteomes" id="UP000031668">
    <property type="component" value="Unassembled WGS sequence"/>
</dbReference>
<name>A0A0C2IZV4_THEKT</name>
<comment type="caution">
    <text evidence="2">The sequence shown here is derived from an EMBL/GenBank/DDBJ whole genome shotgun (WGS) entry which is preliminary data.</text>
</comment>
<feature type="transmembrane region" description="Helical" evidence="1">
    <location>
        <begin position="21"/>
        <end position="43"/>
    </location>
</feature>
<proteinExistence type="predicted"/>
<accession>A0A0C2IZV4</accession>
<keyword evidence="1" id="KW-1133">Transmembrane helix</keyword>